<dbReference type="PANTHER" id="PTHR33233">
    <property type="entry name" value="ENDONUCLEASE/EXONUCLEASE/PHOSPHATASE"/>
    <property type="match status" value="1"/>
</dbReference>
<dbReference type="AlphaFoldDB" id="A0A484M7Z7"/>
<protein>
    <recommendedName>
        <fullName evidence="2">DUF4283 domain-containing protein</fullName>
    </recommendedName>
</protein>
<evidence type="ECO:0000313" key="4">
    <source>
        <dbReference type="Proteomes" id="UP000595140"/>
    </source>
</evidence>
<evidence type="ECO:0000256" key="1">
    <source>
        <dbReference type="SAM" id="MobiDB-lite"/>
    </source>
</evidence>
<feature type="region of interest" description="Disordered" evidence="1">
    <location>
        <begin position="321"/>
        <end position="394"/>
    </location>
</feature>
<proteinExistence type="predicted"/>
<feature type="compositionally biased region" description="Basic and acidic residues" evidence="1">
    <location>
        <begin position="325"/>
        <end position="356"/>
    </location>
</feature>
<dbReference type="Pfam" id="PF14111">
    <property type="entry name" value="DUF4283"/>
    <property type="match status" value="1"/>
</dbReference>
<feature type="region of interest" description="Disordered" evidence="1">
    <location>
        <begin position="1"/>
        <end position="48"/>
    </location>
</feature>
<dbReference type="Proteomes" id="UP000595140">
    <property type="component" value="Unassembled WGS sequence"/>
</dbReference>
<sequence>MGKRGRPPKNDGKAQNESNADDIYTEKWEEKVAYQTSPNGEDDEGKNEVEETLMLESTTTKVPEMEKAKSYADVVGIQEDLKLDLKFIPAEIIEGNPVAKLTMEDVIEPGIYWESALVYCVLGANPPLEVIKGFLHRIWKSYDIDDISFLKESQFIVRLKRVEDRNEIIKRKYYFMDNKPVYVQEWYPGCKVNIMERKDIPIWVQFPDLEMKYWSLTGLSRLGSTIGQPVRRDGATASRKKWAYARIQVEVQINQKFPDQINFINEDGRVITQNVIYEWTPTICSHYNRIGHVMEKCRKKSETKGEHINRRKMAWRPKVIPQKNDAIHEEEPISEEENKKADHDSTPINKETKNTEELENNEGFTEVHKKKAARRVSLEGDSQISMGCYTEISA</sequence>
<keyword evidence="4" id="KW-1185">Reference proteome</keyword>
<reference evidence="3 4" key="1">
    <citation type="submission" date="2018-04" db="EMBL/GenBank/DDBJ databases">
        <authorList>
            <person name="Vogel A."/>
        </authorList>
    </citation>
    <scope>NUCLEOTIDE SEQUENCE [LARGE SCALE GENOMIC DNA]</scope>
</reference>
<dbReference type="EMBL" id="OOIL02002808">
    <property type="protein sequence ID" value="VFQ84960.1"/>
    <property type="molecule type" value="Genomic_DNA"/>
</dbReference>
<dbReference type="OrthoDB" id="851886at2759"/>
<name>A0A484M7Z7_9ASTE</name>
<accession>A0A484M7Z7</accession>
<gene>
    <name evidence="3" type="ORF">CCAM_LOCUS26736</name>
</gene>
<feature type="domain" description="DUF4283" evidence="2">
    <location>
        <begin position="113"/>
        <end position="192"/>
    </location>
</feature>
<organism evidence="3 4">
    <name type="scientific">Cuscuta campestris</name>
    <dbReference type="NCBI Taxonomy" id="132261"/>
    <lineage>
        <taxon>Eukaryota</taxon>
        <taxon>Viridiplantae</taxon>
        <taxon>Streptophyta</taxon>
        <taxon>Embryophyta</taxon>
        <taxon>Tracheophyta</taxon>
        <taxon>Spermatophyta</taxon>
        <taxon>Magnoliopsida</taxon>
        <taxon>eudicotyledons</taxon>
        <taxon>Gunneridae</taxon>
        <taxon>Pentapetalae</taxon>
        <taxon>asterids</taxon>
        <taxon>lamiids</taxon>
        <taxon>Solanales</taxon>
        <taxon>Convolvulaceae</taxon>
        <taxon>Cuscuteae</taxon>
        <taxon>Cuscuta</taxon>
        <taxon>Cuscuta subgen. Grammica</taxon>
        <taxon>Cuscuta sect. Cleistogrammica</taxon>
    </lineage>
</organism>
<dbReference type="PANTHER" id="PTHR33233:SF14">
    <property type="entry name" value="ENDONUCLEASE_EXONUCLEASE_PHOSPHATASE"/>
    <property type="match status" value="1"/>
</dbReference>
<evidence type="ECO:0000313" key="3">
    <source>
        <dbReference type="EMBL" id="VFQ84960.1"/>
    </source>
</evidence>
<evidence type="ECO:0000259" key="2">
    <source>
        <dbReference type="Pfam" id="PF14111"/>
    </source>
</evidence>
<dbReference type="InterPro" id="IPR025558">
    <property type="entry name" value="DUF4283"/>
</dbReference>